<dbReference type="AlphaFoldDB" id="A0AAP0EKQ1"/>
<dbReference type="Gene3D" id="1.25.40.10">
    <property type="entry name" value="Tetratricopeptide repeat domain"/>
    <property type="match status" value="2"/>
</dbReference>
<evidence type="ECO:0000256" key="3">
    <source>
        <dbReference type="PROSITE-ProRule" id="PRU00708"/>
    </source>
</evidence>
<keyword evidence="6" id="KW-1185">Reference proteome</keyword>
<feature type="transmembrane region" description="Helical" evidence="4">
    <location>
        <begin position="446"/>
        <end position="465"/>
    </location>
</feature>
<evidence type="ECO:0000256" key="4">
    <source>
        <dbReference type="SAM" id="Phobius"/>
    </source>
</evidence>
<evidence type="ECO:0000256" key="2">
    <source>
        <dbReference type="ARBA" id="ARBA00022737"/>
    </source>
</evidence>
<dbReference type="EMBL" id="JBBNAF010000012">
    <property type="protein sequence ID" value="KAK9092537.1"/>
    <property type="molecule type" value="Genomic_DNA"/>
</dbReference>
<evidence type="ECO:0000313" key="6">
    <source>
        <dbReference type="Proteomes" id="UP001420932"/>
    </source>
</evidence>
<sequence>MSQWMTDRKYDALSPGDMAIRLDLISKIHGLEEAEKYFDSIPEQSRGIQTYGALLNCYAHNKSVDKADALMQKMKELGLTMKALPYNVLLNLFYQVGQYEKLDTLMEEMKEKGIEMDKFTFSIRLSACVATSDVEGLERILKRIEDDSQVTVDWKCCAIAADGYIKAGLIDKALKMLKRSEELVLGKNKLGKNKRSAYENLLTLYANAGQKDEVYRIWKCYKSSEKKLYNTAYICMISSLSKLGDIPGAEKIIKEWESVKTNYDFKVPNCLIAAYCNNGLLEKAETFMSKEIEKGNKPIPSAWNRLAAAYVKENQIPKAVDAVRKSFQASRRWKPNLEVLLDDPNDPVGCAFSNERREMAKHLCTNSHGYSSPVPIVGLYIASASLVCLLLKLWDISFAIWCRNHHIPCRRFSLNSVTLTLLAIVAKLPVDLTTDMPRARDQLSKLAGTTMTCICIGFMAPLLVVERLKALRIWPR</sequence>
<dbReference type="PANTHER" id="PTHR45717">
    <property type="entry name" value="OS12G0527900 PROTEIN"/>
    <property type="match status" value="1"/>
</dbReference>
<dbReference type="PANTHER" id="PTHR45717:SF10">
    <property type="entry name" value="OS10G0501000 PROTEIN"/>
    <property type="match status" value="1"/>
</dbReference>
<feature type="repeat" description="PPR" evidence="3">
    <location>
        <begin position="264"/>
        <end position="298"/>
    </location>
</feature>
<keyword evidence="2" id="KW-0677">Repeat</keyword>
<reference evidence="5 6" key="1">
    <citation type="submission" date="2024-01" db="EMBL/GenBank/DDBJ databases">
        <title>Genome assemblies of Stephania.</title>
        <authorList>
            <person name="Yang L."/>
        </authorList>
    </citation>
    <scope>NUCLEOTIDE SEQUENCE [LARGE SCALE GENOMIC DNA]</scope>
    <source>
        <strain evidence="5">YNDBR</strain>
        <tissue evidence="5">Leaf</tissue>
    </source>
</reference>
<dbReference type="PROSITE" id="PS51375">
    <property type="entry name" value="PPR"/>
    <property type="match status" value="3"/>
</dbReference>
<comment type="similarity">
    <text evidence="1">Belongs to the PPR family. P subfamily.</text>
</comment>
<evidence type="ECO:0000313" key="5">
    <source>
        <dbReference type="EMBL" id="KAK9092537.1"/>
    </source>
</evidence>
<keyword evidence="4" id="KW-1133">Transmembrane helix</keyword>
<dbReference type="SUPFAM" id="SSF48452">
    <property type="entry name" value="TPR-like"/>
    <property type="match status" value="1"/>
</dbReference>
<dbReference type="InterPro" id="IPR011990">
    <property type="entry name" value="TPR-like_helical_dom_sf"/>
</dbReference>
<dbReference type="Pfam" id="PF01535">
    <property type="entry name" value="PPR"/>
    <property type="match status" value="4"/>
</dbReference>
<keyword evidence="4" id="KW-0812">Transmembrane</keyword>
<dbReference type="Pfam" id="PF13041">
    <property type="entry name" value="PPR_2"/>
    <property type="match status" value="1"/>
</dbReference>
<dbReference type="Proteomes" id="UP001420932">
    <property type="component" value="Unassembled WGS sequence"/>
</dbReference>
<dbReference type="InterPro" id="IPR002885">
    <property type="entry name" value="PPR_rpt"/>
</dbReference>
<name>A0AAP0EKQ1_9MAGN</name>
<feature type="transmembrane region" description="Helical" evidence="4">
    <location>
        <begin position="412"/>
        <end position="430"/>
    </location>
</feature>
<comment type="caution">
    <text evidence="5">The sequence shown here is derived from an EMBL/GenBank/DDBJ whole genome shotgun (WGS) entry which is preliminary data.</text>
</comment>
<evidence type="ECO:0000256" key="1">
    <source>
        <dbReference type="ARBA" id="ARBA00007626"/>
    </source>
</evidence>
<evidence type="ECO:0008006" key="7">
    <source>
        <dbReference type="Google" id="ProtNLM"/>
    </source>
</evidence>
<dbReference type="GO" id="GO:0003729">
    <property type="term" value="F:mRNA binding"/>
    <property type="evidence" value="ECO:0007669"/>
    <property type="project" value="UniProtKB-ARBA"/>
</dbReference>
<feature type="transmembrane region" description="Helical" evidence="4">
    <location>
        <begin position="370"/>
        <end position="391"/>
    </location>
</feature>
<feature type="repeat" description="PPR" evidence="3">
    <location>
        <begin position="82"/>
        <end position="116"/>
    </location>
</feature>
<organism evidence="5 6">
    <name type="scientific">Stephania yunnanensis</name>
    <dbReference type="NCBI Taxonomy" id="152371"/>
    <lineage>
        <taxon>Eukaryota</taxon>
        <taxon>Viridiplantae</taxon>
        <taxon>Streptophyta</taxon>
        <taxon>Embryophyta</taxon>
        <taxon>Tracheophyta</taxon>
        <taxon>Spermatophyta</taxon>
        <taxon>Magnoliopsida</taxon>
        <taxon>Ranunculales</taxon>
        <taxon>Menispermaceae</taxon>
        <taxon>Menispermoideae</taxon>
        <taxon>Cissampelideae</taxon>
        <taxon>Stephania</taxon>
    </lineage>
</organism>
<protein>
    <recommendedName>
        <fullName evidence="7">Pentatricopeptide repeat-containing protein</fullName>
    </recommendedName>
</protein>
<proteinExistence type="inferred from homology"/>
<accession>A0AAP0EKQ1</accession>
<dbReference type="NCBIfam" id="TIGR00756">
    <property type="entry name" value="PPR"/>
    <property type="match status" value="2"/>
</dbReference>
<keyword evidence="4" id="KW-0472">Membrane</keyword>
<gene>
    <name evidence="5" type="ORF">Syun_027448</name>
</gene>
<dbReference type="GO" id="GO:0005739">
    <property type="term" value="C:mitochondrion"/>
    <property type="evidence" value="ECO:0007669"/>
    <property type="project" value="TreeGrafter"/>
</dbReference>
<feature type="repeat" description="PPR" evidence="3">
    <location>
        <begin position="47"/>
        <end position="81"/>
    </location>
</feature>